<comment type="caution">
    <text evidence="1">The sequence shown here is derived from an EMBL/GenBank/DDBJ whole genome shotgun (WGS) entry which is preliminary data.</text>
</comment>
<dbReference type="EMBL" id="LKCM01000308">
    <property type="protein sequence ID" value="KPQ41764.1"/>
    <property type="molecule type" value="Genomic_DNA"/>
</dbReference>
<evidence type="ECO:0000313" key="1">
    <source>
        <dbReference type="EMBL" id="KPQ41764.1"/>
    </source>
</evidence>
<proteinExistence type="predicted"/>
<organism evidence="1 2">
    <name type="scientific">Candidatus Methanoperedens nitratireducens</name>
    <dbReference type="NCBI Taxonomy" id="1392998"/>
    <lineage>
        <taxon>Archaea</taxon>
        <taxon>Methanobacteriati</taxon>
        <taxon>Methanobacteriota</taxon>
        <taxon>Stenosarchaea group</taxon>
        <taxon>Methanomicrobia</taxon>
        <taxon>Methanosarcinales</taxon>
        <taxon>ANME-2 cluster</taxon>
        <taxon>Candidatus Methanoperedentaceae</taxon>
        <taxon>Candidatus Methanoperedens</taxon>
    </lineage>
</organism>
<protein>
    <recommendedName>
        <fullName evidence="3">Ribbon-helix-helix protein CopG domain-containing protein</fullName>
    </recommendedName>
</protein>
<sequence>MTANKHIQTNIDMVTYDHLRHLSRIKNKSLKETIQEAIKEYLGRHEEELKSDSLFKMVGSFKIKEGDFSERDDWRQ</sequence>
<reference evidence="1 2" key="1">
    <citation type="submission" date="2015-09" db="EMBL/GenBank/DDBJ databases">
        <title>A metagenomics-based metabolic model of nitrate-dependent anaerobic oxidation of methane by Methanoperedens-like archaea.</title>
        <authorList>
            <person name="Arshad A."/>
            <person name="Speth D.R."/>
            <person name="De Graaf R.M."/>
            <person name="Op Den Camp H.J."/>
            <person name="Jetten M.S."/>
            <person name="Welte C.U."/>
        </authorList>
    </citation>
    <scope>NUCLEOTIDE SEQUENCE [LARGE SCALE GENOMIC DNA]</scope>
</reference>
<dbReference type="Proteomes" id="UP000050360">
    <property type="component" value="Unassembled WGS sequence"/>
</dbReference>
<name>A0A0P8DW25_9EURY</name>
<dbReference type="AlphaFoldDB" id="A0A0P8DW25"/>
<accession>A0A0P8DW25</accession>
<gene>
    <name evidence="1" type="ORF">MPEBLZ_03682</name>
</gene>
<evidence type="ECO:0000313" key="2">
    <source>
        <dbReference type="Proteomes" id="UP000050360"/>
    </source>
</evidence>
<evidence type="ECO:0008006" key="3">
    <source>
        <dbReference type="Google" id="ProtNLM"/>
    </source>
</evidence>